<organism evidence="1">
    <name type="scientific">Nothobranchius kadleci</name>
    <name type="common">African annual killifish</name>
    <dbReference type="NCBI Taxonomy" id="1051664"/>
    <lineage>
        <taxon>Eukaryota</taxon>
        <taxon>Metazoa</taxon>
        <taxon>Chordata</taxon>
        <taxon>Craniata</taxon>
        <taxon>Vertebrata</taxon>
        <taxon>Euteleostomi</taxon>
        <taxon>Actinopterygii</taxon>
        <taxon>Neopterygii</taxon>
        <taxon>Teleostei</taxon>
        <taxon>Neoteleostei</taxon>
        <taxon>Acanthomorphata</taxon>
        <taxon>Ovalentaria</taxon>
        <taxon>Atherinomorphae</taxon>
        <taxon>Cyprinodontiformes</taxon>
        <taxon>Nothobranchiidae</taxon>
        <taxon>Nothobranchius</taxon>
    </lineage>
</organism>
<evidence type="ECO:0000313" key="1">
    <source>
        <dbReference type="EMBL" id="SBP81008.1"/>
    </source>
</evidence>
<sequence>ESVKCVSAKCSHFVFRGCLKSSCCSSVDEVFHSHLRWCCLMFRFRESVFVCIPPPNRVYTTCCHIKKLEHNE</sequence>
<accession>A0A1A8CPN0</accession>
<dbReference type="AlphaFoldDB" id="A0A1A8CPN0"/>
<feature type="non-terminal residue" evidence="1">
    <location>
        <position position="72"/>
    </location>
</feature>
<dbReference type="EMBL" id="HADZ01017067">
    <property type="protein sequence ID" value="SBP81008.1"/>
    <property type="molecule type" value="Transcribed_RNA"/>
</dbReference>
<reference evidence="1" key="2">
    <citation type="submission" date="2016-06" db="EMBL/GenBank/DDBJ databases">
        <title>The genome of a short-lived fish provides insights into sex chromosome evolution and the genetic control of aging.</title>
        <authorList>
            <person name="Reichwald K."/>
            <person name="Felder M."/>
            <person name="Petzold A."/>
            <person name="Koch P."/>
            <person name="Groth M."/>
            <person name="Platzer M."/>
        </authorList>
    </citation>
    <scope>NUCLEOTIDE SEQUENCE</scope>
    <source>
        <tissue evidence="1">Brain</tissue>
    </source>
</reference>
<gene>
    <name evidence="1" type="primary">Nfu_g_1_019142</name>
</gene>
<name>A0A1A8CPN0_NOTKA</name>
<proteinExistence type="predicted"/>
<feature type="non-terminal residue" evidence="1">
    <location>
        <position position="1"/>
    </location>
</feature>
<protein>
    <submittedName>
        <fullName evidence="1">Uncharacterized protein</fullName>
    </submittedName>
</protein>
<reference evidence="1" key="1">
    <citation type="submission" date="2016-05" db="EMBL/GenBank/DDBJ databases">
        <authorList>
            <person name="Lavstsen T."/>
            <person name="Jespersen J.S."/>
        </authorList>
    </citation>
    <scope>NUCLEOTIDE SEQUENCE</scope>
    <source>
        <tissue evidence="1">Brain</tissue>
    </source>
</reference>